<dbReference type="InParanoid" id="A2FAZ8"/>
<evidence type="ECO:0008006" key="4">
    <source>
        <dbReference type="Google" id="ProtNLM"/>
    </source>
</evidence>
<dbReference type="AlphaFoldDB" id="A2FAZ8"/>
<accession>A2FAZ8</accession>
<dbReference type="RefSeq" id="XP_001310856.1">
    <property type="nucleotide sequence ID" value="XM_001310855.1"/>
</dbReference>
<keyword evidence="3" id="KW-1185">Reference proteome</keyword>
<proteinExistence type="predicted"/>
<organism evidence="2 3">
    <name type="scientific">Trichomonas vaginalis (strain ATCC PRA-98 / G3)</name>
    <dbReference type="NCBI Taxonomy" id="412133"/>
    <lineage>
        <taxon>Eukaryota</taxon>
        <taxon>Metamonada</taxon>
        <taxon>Parabasalia</taxon>
        <taxon>Trichomonadida</taxon>
        <taxon>Trichomonadidae</taxon>
        <taxon>Trichomonas</taxon>
    </lineage>
</organism>
<dbReference type="KEGG" id="tva:4755716"/>
<name>A2FAZ8_TRIV3</name>
<dbReference type="VEuPathDB" id="TrichDB:TVAGG3_0049910"/>
<evidence type="ECO:0000256" key="1">
    <source>
        <dbReference type="SAM" id="MobiDB-lite"/>
    </source>
</evidence>
<dbReference type="Proteomes" id="UP000001542">
    <property type="component" value="Unassembled WGS sequence"/>
</dbReference>
<dbReference type="VEuPathDB" id="TrichDB:TVAGG3_0049520"/>
<dbReference type="VEuPathDB" id="TrichDB:TVAG_032990"/>
<evidence type="ECO:0000313" key="2">
    <source>
        <dbReference type="EMBL" id="EAX97926.1"/>
    </source>
</evidence>
<protein>
    <recommendedName>
        <fullName evidence="4">RING-type domain-containing protein</fullName>
    </recommendedName>
</protein>
<evidence type="ECO:0000313" key="3">
    <source>
        <dbReference type="Proteomes" id="UP000001542"/>
    </source>
</evidence>
<dbReference type="InterPro" id="IPR013083">
    <property type="entry name" value="Znf_RING/FYVE/PHD"/>
</dbReference>
<dbReference type="OrthoDB" id="9049620at2759"/>
<dbReference type="SUPFAM" id="SSF57850">
    <property type="entry name" value="RING/U-box"/>
    <property type="match status" value="1"/>
</dbReference>
<gene>
    <name evidence="2" type="ORF">TVAG_032990</name>
</gene>
<reference evidence="2" key="2">
    <citation type="journal article" date="2007" name="Science">
        <title>Draft genome sequence of the sexually transmitted pathogen Trichomonas vaginalis.</title>
        <authorList>
            <person name="Carlton J.M."/>
            <person name="Hirt R.P."/>
            <person name="Silva J.C."/>
            <person name="Delcher A.L."/>
            <person name="Schatz M."/>
            <person name="Zhao Q."/>
            <person name="Wortman J.R."/>
            <person name="Bidwell S.L."/>
            <person name="Alsmark U.C.M."/>
            <person name="Besteiro S."/>
            <person name="Sicheritz-Ponten T."/>
            <person name="Noel C.J."/>
            <person name="Dacks J.B."/>
            <person name="Foster P.G."/>
            <person name="Simillion C."/>
            <person name="Van de Peer Y."/>
            <person name="Miranda-Saavedra D."/>
            <person name="Barton G.J."/>
            <person name="Westrop G.D."/>
            <person name="Mueller S."/>
            <person name="Dessi D."/>
            <person name="Fiori P.L."/>
            <person name="Ren Q."/>
            <person name="Paulsen I."/>
            <person name="Zhang H."/>
            <person name="Bastida-Corcuera F.D."/>
            <person name="Simoes-Barbosa A."/>
            <person name="Brown M.T."/>
            <person name="Hayes R.D."/>
            <person name="Mukherjee M."/>
            <person name="Okumura C.Y."/>
            <person name="Schneider R."/>
            <person name="Smith A.J."/>
            <person name="Vanacova S."/>
            <person name="Villalvazo M."/>
            <person name="Haas B.J."/>
            <person name="Pertea M."/>
            <person name="Feldblyum T.V."/>
            <person name="Utterback T.R."/>
            <person name="Shu C.L."/>
            <person name="Osoegawa K."/>
            <person name="de Jong P.J."/>
            <person name="Hrdy I."/>
            <person name="Horvathova L."/>
            <person name="Zubacova Z."/>
            <person name="Dolezal P."/>
            <person name="Malik S.B."/>
            <person name="Logsdon J.M. Jr."/>
            <person name="Henze K."/>
            <person name="Gupta A."/>
            <person name="Wang C.C."/>
            <person name="Dunne R.L."/>
            <person name="Upcroft J.A."/>
            <person name="Upcroft P."/>
            <person name="White O."/>
            <person name="Salzberg S.L."/>
            <person name="Tang P."/>
            <person name="Chiu C.-H."/>
            <person name="Lee Y.-S."/>
            <person name="Embley T.M."/>
            <person name="Coombs G.H."/>
            <person name="Mottram J.C."/>
            <person name="Tachezy J."/>
            <person name="Fraser-Liggett C.M."/>
            <person name="Johnson P.J."/>
        </authorList>
    </citation>
    <scope>NUCLEOTIDE SEQUENCE [LARGE SCALE GENOMIC DNA]</scope>
    <source>
        <strain evidence="2">G3</strain>
    </source>
</reference>
<dbReference type="Gene3D" id="3.30.40.10">
    <property type="entry name" value="Zinc/RING finger domain, C3HC4 (zinc finger)"/>
    <property type="match status" value="1"/>
</dbReference>
<sequence length="340" mass="38464">MLKTFFKAISAKDLESLQKLSEEVYATAKASKPTRAAGHIKTGRNHILITQSITGILSVQALGKFNFSRFNEFSYFLTPLISNQFENASKPRAFCALIAGTFPVKHFSDTFLQSIGIPEKYTSPATFLLYGALETASIKLTQNIKTNLVDFTLTSLSTAGLIYLNSFIIESIHKLVPIIPYFVIFTAVSFLSAPILHRVCTFGVKSAIRFVIESIASLIFKEQNSHAEYLPTDIEVPEPMQCTICHDLLNDPVECQGFFFCKKCLDEWQKVGSIHPANGLPISEETIVKNVTMNMITIKYRRIVLNQYRRDHPDWQGENMDEEENEQITDEQQQDTQQQE</sequence>
<feature type="region of interest" description="Disordered" evidence="1">
    <location>
        <begin position="314"/>
        <end position="340"/>
    </location>
</feature>
<feature type="compositionally biased region" description="Acidic residues" evidence="1">
    <location>
        <begin position="319"/>
        <end position="333"/>
    </location>
</feature>
<dbReference type="EMBL" id="DS113695">
    <property type="protein sequence ID" value="EAX97926.1"/>
    <property type="molecule type" value="Genomic_DNA"/>
</dbReference>
<reference evidence="2" key="1">
    <citation type="submission" date="2006-10" db="EMBL/GenBank/DDBJ databases">
        <authorList>
            <person name="Amadeo P."/>
            <person name="Zhao Q."/>
            <person name="Wortman J."/>
            <person name="Fraser-Liggett C."/>
            <person name="Carlton J."/>
        </authorList>
    </citation>
    <scope>NUCLEOTIDE SEQUENCE</scope>
    <source>
        <strain evidence="2">G3</strain>
    </source>
</reference>